<organism evidence="3 4">
    <name type="scientific">Litchfieldella rifensis</name>
    <dbReference type="NCBI Taxonomy" id="762643"/>
    <lineage>
        <taxon>Bacteria</taxon>
        <taxon>Pseudomonadati</taxon>
        <taxon>Pseudomonadota</taxon>
        <taxon>Gammaproteobacteria</taxon>
        <taxon>Oceanospirillales</taxon>
        <taxon>Halomonadaceae</taxon>
        <taxon>Litchfieldella</taxon>
    </lineage>
</organism>
<feature type="domain" description="Isochorismatase-like" evidence="2">
    <location>
        <begin position="5"/>
        <end position="176"/>
    </location>
</feature>
<dbReference type="PANTHER" id="PTHR43540:SF1">
    <property type="entry name" value="ISOCHORISMATASE HYDROLASE"/>
    <property type="match status" value="1"/>
</dbReference>
<reference evidence="4" key="1">
    <citation type="journal article" date="2019" name="Int. J. Syst. Evol. Microbiol.">
        <title>The Global Catalogue of Microorganisms (GCM) 10K type strain sequencing project: providing services to taxonomists for standard genome sequencing and annotation.</title>
        <authorList>
            <consortium name="The Broad Institute Genomics Platform"/>
            <consortium name="The Broad Institute Genome Sequencing Center for Infectious Disease"/>
            <person name="Wu L."/>
            <person name="Ma J."/>
        </authorList>
    </citation>
    <scope>NUCLEOTIDE SEQUENCE [LARGE SCALE GENOMIC DNA]</scope>
    <source>
        <strain evidence="4">CECT 7698</strain>
    </source>
</reference>
<dbReference type="EMBL" id="JBHRUG010000013">
    <property type="protein sequence ID" value="MFC3283091.1"/>
    <property type="molecule type" value="Genomic_DNA"/>
</dbReference>
<keyword evidence="4" id="KW-1185">Reference proteome</keyword>
<dbReference type="EC" id="3.-.-.-" evidence="3"/>
<evidence type="ECO:0000256" key="1">
    <source>
        <dbReference type="ARBA" id="ARBA00022801"/>
    </source>
</evidence>
<name>A0ABV7LLM4_9GAMM</name>
<dbReference type="PANTHER" id="PTHR43540">
    <property type="entry name" value="PEROXYUREIDOACRYLATE/UREIDOACRYLATE AMIDOHYDROLASE-RELATED"/>
    <property type="match status" value="1"/>
</dbReference>
<dbReference type="InterPro" id="IPR036380">
    <property type="entry name" value="Isochorismatase-like_sf"/>
</dbReference>
<dbReference type="InterPro" id="IPR050272">
    <property type="entry name" value="Isochorismatase-like_hydrls"/>
</dbReference>
<evidence type="ECO:0000313" key="4">
    <source>
        <dbReference type="Proteomes" id="UP001595579"/>
    </source>
</evidence>
<keyword evidence="1 3" id="KW-0378">Hydrolase</keyword>
<sequence>MSQRAIIVVDIQNEYFSNGKLPLVGIEKAAVNAAAVIEHARSTKDLIIHVRHEFTDPDAPFFNPGTEGAEINSVVEPLKSETVLLKHYPNSFLETGLKEMLDKQGIEEVVVIGAMSHMCIDATSRAASDFGYKTTIIHDACATLDLEFDGTTVPAAQVHAAMMAALAFAYGTVTTTSELIAGGTR</sequence>
<dbReference type="RefSeq" id="WP_386772161.1">
    <property type="nucleotide sequence ID" value="NZ_JBHRUG010000013.1"/>
</dbReference>
<gene>
    <name evidence="3" type="ORF">ACFOEV_05635</name>
</gene>
<dbReference type="SUPFAM" id="SSF52499">
    <property type="entry name" value="Isochorismatase-like hydrolases"/>
    <property type="match status" value="1"/>
</dbReference>
<protein>
    <submittedName>
        <fullName evidence="3">Cysteine hydrolase family protein</fullName>
        <ecNumber evidence="3">3.-.-.-</ecNumber>
    </submittedName>
</protein>
<proteinExistence type="predicted"/>
<evidence type="ECO:0000259" key="2">
    <source>
        <dbReference type="Pfam" id="PF00857"/>
    </source>
</evidence>
<dbReference type="InterPro" id="IPR000868">
    <property type="entry name" value="Isochorismatase-like_dom"/>
</dbReference>
<evidence type="ECO:0000313" key="3">
    <source>
        <dbReference type="EMBL" id="MFC3283091.1"/>
    </source>
</evidence>
<comment type="caution">
    <text evidence="3">The sequence shown here is derived from an EMBL/GenBank/DDBJ whole genome shotgun (WGS) entry which is preliminary data.</text>
</comment>
<dbReference type="Gene3D" id="3.40.50.850">
    <property type="entry name" value="Isochorismatase-like"/>
    <property type="match status" value="1"/>
</dbReference>
<dbReference type="Pfam" id="PF00857">
    <property type="entry name" value="Isochorismatase"/>
    <property type="match status" value="1"/>
</dbReference>
<dbReference type="GO" id="GO:0016787">
    <property type="term" value="F:hydrolase activity"/>
    <property type="evidence" value="ECO:0007669"/>
    <property type="project" value="UniProtKB-KW"/>
</dbReference>
<dbReference type="CDD" id="cd01014">
    <property type="entry name" value="nicotinamidase_related"/>
    <property type="match status" value="1"/>
</dbReference>
<accession>A0ABV7LLM4</accession>
<dbReference type="Proteomes" id="UP001595579">
    <property type="component" value="Unassembled WGS sequence"/>
</dbReference>